<gene>
    <name evidence="3" type="ORF">FE697_008405</name>
</gene>
<organism evidence="3 4">
    <name type="scientific">Mumia zhuanghuii</name>
    <dbReference type="NCBI Taxonomy" id="2585211"/>
    <lineage>
        <taxon>Bacteria</taxon>
        <taxon>Bacillati</taxon>
        <taxon>Actinomycetota</taxon>
        <taxon>Actinomycetes</taxon>
        <taxon>Propionibacteriales</taxon>
        <taxon>Nocardioidaceae</taxon>
        <taxon>Mumia</taxon>
    </lineage>
</organism>
<dbReference type="OrthoDB" id="3325478at2"/>
<feature type="domain" description="Xylose isomerase-like TIM barrel" evidence="2">
    <location>
        <begin position="83"/>
        <end position="322"/>
    </location>
</feature>
<evidence type="ECO:0000256" key="1">
    <source>
        <dbReference type="SAM" id="MobiDB-lite"/>
    </source>
</evidence>
<feature type="region of interest" description="Disordered" evidence="1">
    <location>
        <begin position="25"/>
        <end position="48"/>
    </location>
</feature>
<dbReference type="InterPro" id="IPR036237">
    <property type="entry name" value="Xyl_isomerase-like_sf"/>
</dbReference>
<dbReference type="Proteomes" id="UP000307768">
    <property type="component" value="Unassembled WGS sequence"/>
</dbReference>
<dbReference type="PANTHER" id="PTHR12110">
    <property type="entry name" value="HYDROXYPYRUVATE ISOMERASE"/>
    <property type="match status" value="1"/>
</dbReference>
<dbReference type="InterPro" id="IPR006311">
    <property type="entry name" value="TAT_signal"/>
</dbReference>
<keyword evidence="3" id="KW-0413">Isomerase</keyword>
<dbReference type="Pfam" id="PF01261">
    <property type="entry name" value="AP_endonuc_2"/>
    <property type="match status" value="1"/>
</dbReference>
<dbReference type="PROSITE" id="PS51318">
    <property type="entry name" value="TAT"/>
    <property type="match status" value="1"/>
</dbReference>
<name>A0A5Q6S0V9_9ACTN</name>
<evidence type="ECO:0000313" key="4">
    <source>
        <dbReference type="Proteomes" id="UP000307768"/>
    </source>
</evidence>
<sequence length="388" mass="42695">MLRPKEPSVERRRFLQTAAATAAVAAGTAAAPGGPVHATPAHRPRPRNPHITWTIFSRHLQWLTSQAYAQEHPYETGVLIGEKAAELGYKAVNLTVRRTGHVDPSLVDVRTNLPAMLAGVRSTGTSCSFITTDIVDDVTPVAERGGQPVYVADVLRVARDEGIDLYRWGGFAYQVQSGPDATDPQPFGDEVLAQLDAFRRRVKGLARLNRRYGTTAAYHTHTTNGTNARSVWDLMYILRDADPDELGINLDIGHMTNEGTLTAWRTNVRYAMSHIRSVGLKDTLVERTPSGTVRSVWKPAGTGMVQWREFFQLLLEGGFAGPGETHYEYDVVGLNGQTAVLNTTFWADHAQFASGNLTPAFMTEELKKDLVTYRTHAAAAGWRADQLT</sequence>
<accession>A0A5Q6S0V9</accession>
<evidence type="ECO:0000313" key="3">
    <source>
        <dbReference type="EMBL" id="KAA1423983.1"/>
    </source>
</evidence>
<dbReference type="InterPro" id="IPR050312">
    <property type="entry name" value="IolE/XylAMocC-like"/>
</dbReference>
<reference evidence="3 4" key="1">
    <citation type="submission" date="2019-09" db="EMBL/GenBank/DDBJ databases">
        <title>Mumia zhuanghuii sp. nov. isolated from the intestinal contents of plateau pika (Ochotona curzoniae) in the Qinghai-Tibet plateau of China.</title>
        <authorList>
            <person name="Tian Z."/>
        </authorList>
    </citation>
    <scope>NUCLEOTIDE SEQUENCE [LARGE SCALE GENOMIC DNA]</scope>
    <source>
        <strain evidence="4">350</strain>
    </source>
</reference>
<feature type="compositionally biased region" description="Low complexity" evidence="1">
    <location>
        <begin position="25"/>
        <end position="39"/>
    </location>
</feature>
<dbReference type="InterPro" id="IPR019546">
    <property type="entry name" value="TAT_signal_bac_arc"/>
</dbReference>
<protein>
    <submittedName>
        <fullName evidence="3">Sugar phosphate isomerase/epimerase</fullName>
    </submittedName>
</protein>
<dbReference type="AlphaFoldDB" id="A0A5Q6S0V9"/>
<dbReference type="PANTHER" id="PTHR12110:SF41">
    <property type="entry name" value="INOSOSE DEHYDRATASE"/>
    <property type="match status" value="1"/>
</dbReference>
<dbReference type="SUPFAM" id="SSF51658">
    <property type="entry name" value="Xylose isomerase-like"/>
    <property type="match status" value="1"/>
</dbReference>
<dbReference type="InterPro" id="IPR013022">
    <property type="entry name" value="Xyl_isomerase-like_TIM-brl"/>
</dbReference>
<dbReference type="Gene3D" id="3.20.20.150">
    <property type="entry name" value="Divalent-metal-dependent TIM barrel enzymes"/>
    <property type="match status" value="1"/>
</dbReference>
<evidence type="ECO:0000259" key="2">
    <source>
        <dbReference type="Pfam" id="PF01261"/>
    </source>
</evidence>
<dbReference type="NCBIfam" id="TIGR01409">
    <property type="entry name" value="TAT_signal_seq"/>
    <property type="match status" value="1"/>
</dbReference>
<proteinExistence type="predicted"/>
<comment type="caution">
    <text evidence="3">The sequence shown here is derived from an EMBL/GenBank/DDBJ whole genome shotgun (WGS) entry which is preliminary data.</text>
</comment>
<dbReference type="EMBL" id="VDFQ02000002">
    <property type="protein sequence ID" value="KAA1423983.1"/>
    <property type="molecule type" value="Genomic_DNA"/>
</dbReference>
<dbReference type="GO" id="GO:0016853">
    <property type="term" value="F:isomerase activity"/>
    <property type="evidence" value="ECO:0007669"/>
    <property type="project" value="UniProtKB-KW"/>
</dbReference>